<name>A0ACC0MLW6_RHOML</name>
<accession>A0ACC0MLW6</accession>
<evidence type="ECO:0000313" key="2">
    <source>
        <dbReference type="Proteomes" id="UP001062846"/>
    </source>
</evidence>
<keyword evidence="2" id="KW-1185">Reference proteome</keyword>
<sequence>MSSFASVALENKRVTVHPLKGHKLPSLSNPASLSLTQPPAPPVLGFGGEASAASSPSVPPPFSRPSLAFLLQPLLSVFSPLSFDFPVAWSAGGTSAGGLRFSLDLRSHWVSRSVGLRSGSGGAWFQEWLAAWGGCNNSGAVVLCLVLGWFSASDQWSARRGFGAALDCQRCPSVARTPRASGSLLFGVASSPAKENLFEILLRCFAGDLAFGLLYWGRQISLCCIDHFD</sequence>
<protein>
    <submittedName>
        <fullName evidence="1">Uncharacterized protein</fullName>
    </submittedName>
</protein>
<dbReference type="EMBL" id="CM046395">
    <property type="protein sequence ID" value="KAI8542043.1"/>
    <property type="molecule type" value="Genomic_DNA"/>
</dbReference>
<gene>
    <name evidence="1" type="ORF">RHMOL_Rhmol08G0108400</name>
</gene>
<dbReference type="Proteomes" id="UP001062846">
    <property type="component" value="Chromosome 8"/>
</dbReference>
<organism evidence="1 2">
    <name type="scientific">Rhododendron molle</name>
    <name type="common">Chinese azalea</name>
    <name type="synonym">Azalea mollis</name>
    <dbReference type="NCBI Taxonomy" id="49168"/>
    <lineage>
        <taxon>Eukaryota</taxon>
        <taxon>Viridiplantae</taxon>
        <taxon>Streptophyta</taxon>
        <taxon>Embryophyta</taxon>
        <taxon>Tracheophyta</taxon>
        <taxon>Spermatophyta</taxon>
        <taxon>Magnoliopsida</taxon>
        <taxon>eudicotyledons</taxon>
        <taxon>Gunneridae</taxon>
        <taxon>Pentapetalae</taxon>
        <taxon>asterids</taxon>
        <taxon>Ericales</taxon>
        <taxon>Ericaceae</taxon>
        <taxon>Ericoideae</taxon>
        <taxon>Rhodoreae</taxon>
        <taxon>Rhododendron</taxon>
    </lineage>
</organism>
<evidence type="ECO:0000313" key="1">
    <source>
        <dbReference type="EMBL" id="KAI8542043.1"/>
    </source>
</evidence>
<proteinExistence type="predicted"/>
<reference evidence="1" key="1">
    <citation type="submission" date="2022-02" db="EMBL/GenBank/DDBJ databases">
        <title>Plant Genome Project.</title>
        <authorList>
            <person name="Zhang R.-G."/>
        </authorList>
    </citation>
    <scope>NUCLEOTIDE SEQUENCE</scope>
    <source>
        <strain evidence="1">AT1</strain>
    </source>
</reference>
<comment type="caution">
    <text evidence="1">The sequence shown here is derived from an EMBL/GenBank/DDBJ whole genome shotgun (WGS) entry which is preliminary data.</text>
</comment>